<dbReference type="PANTHER" id="PTHR43395">
    <property type="entry name" value="SENSOR HISTIDINE KINASE CHEA"/>
    <property type="match status" value="1"/>
</dbReference>
<dbReference type="PANTHER" id="PTHR43395:SF1">
    <property type="entry name" value="CHEMOTAXIS PROTEIN CHEA"/>
    <property type="match status" value="1"/>
</dbReference>
<dbReference type="FunFam" id="3.30.565.10:FF:000016">
    <property type="entry name" value="Chemotaxis protein CheA, putative"/>
    <property type="match status" value="1"/>
</dbReference>
<dbReference type="SMART" id="SM00073">
    <property type="entry name" value="HPT"/>
    <property type="match status" value="1"/>
</dbReference>
<dbReference type="GO" id="GO:0000155">
    <property type="term" value="F:phosphorelay sensor kinase activity"/>
    <property type="evidence" value="ECO:0007669"/>
    <property type="project" value="InterPro"/>
</dbReference>
<feature type="domain" description="Histidine kinase" evidence="12">
    <location>
        <begin position="347"/>
        <end position="597"/>
    </location>
</feature>
<dbReference type="Pfam" id="PF00072">
    <property type="entry name" value="Response_reg"/>
    <property type="match status" value="1"/>
</dbReference>
<dbReference type="Gene3D" id="1.10.287.560">
    <property type="entry name" value="Histidine kinase CheA-like, homodimeric domain"/>
    <property type="match status" value="1"/>
</dbReference>
<feature type="domain" description="CheW-like" evidence="14">
    <location>
        <begin position="599"/>
        <end position="740"/>
    </location>
</feature>
<evidence type="ECO:0000256" key="1">
    <source>
        <dbReference type="ARBA" id="ARBA00000085"/>
    </source>
</evidence>
<dbReference type="InterPro" id="IPR036061">
    <property type="entry name" value="CheW-like_dom_sf"/>
</dbReference>
<evidence type="ECO:0000259" key="15">
    <source>
        <dbReference type="PROSITE" id="PS50894"/>
    </source>
</evidence>
<dbReference type="RefSeq" id="WP_200287903.1">
    <property type="nucleotide sequence ID" value="NZ_JACIGF010000005.1"/>
</dbReference>
<comment type="caution">
    <text evidence="16">The sequence shown here is derived from an EMBL/GenBank/DDBJ whole genome shotgun (WGS) entry which is preliminary data.</text>
</comment>
<dbReference type="EC" id="2.7.13.3" evidence="2"/>
<evidence type="ECO:0000313" key="16">
    <source>
        <dbReference type="EMBL" id="TCP34454.1"/>
    </source>
</evidence>
<feature type="compositionally biased region" description="Low complexity" evidence="11">
    <location>
        <begin position="126"/>
        <end position="144"/>
    </location>
</feature>
<comment type="catalytic activity">
    <reaction evidence="1">
        <text>ATP + protein L-histidine = ADP + protein N-phospho-L-histidine.</text>
        <dbReference type="EC" id="2.7.13.3"/>
    </reaction>
</comment>
<feature type="domain" description="CheW-like" evidence="14">
    <location>
        <begin position="767"/>
        <end position="895"/>
    </location>
</feature>
<dbReference type="SUPFAM" id="SSF47226">
    <property type="entry name" value="Histidine-containing phosphotransfer domain, HPT domain"/>
    <property type="match status" value="1"/>
</dbReference>
<dbReference type="Gene3D" id="3.30.565.10">
    <property type="entry name" value="Histidine kinase-like ATPase, C-terminal domain"/>
    <property type="match status" value="1"/>
</dbReference>
<feature type="compositionally biased region" description="Low complexity" evidence="11">
    <location>
        <begin position="329"/>
        <end position="341"/>
    </location>
</feature>
<organism evidence="16 17">
    <name type="scientific">Rhodothalassium salexigens DSM 2132</name>
    <dbReference type="NCBI Taxonomy" id="1188247"/>
    <lineage>
        <taxon>Bacteria</taxon>
        <taxon>Pseudomonadati</taxon>
        <taxon>Pseudomonadota</taxon>
        <taxon>Alphaproteobacteria</taxon>
        <taxon>Rhodothalassiales</taxon>
        <taxon>Rhodothalassiaceae</taxon>
        <taxon>Rhodothalassium</taxon>
    </lineage>
</organism>
<dbReference type="SMART" id="SM00260">
    <property type="entry name" value="CheW"/>
    <property type="match status" value="1"/>
</dbReference>
<dbReference type="PROSITE" id="PS50110">
    <property type="entry name" value="RESPONSE_REGULATORY"/>
    <property type="match status" value="1"/>
</dbReference>
<dbReference type="InterPro" id="IPR037006">
    <property type="entry name" value="CheA-like_homodim_sf"/>
</dbReference>
<name>A0A4R2PIE1_RHOSA</name>
<dbReference type="SUPFAM" id="SSF46458">
    <property type="entry name" value="Globin-like"/>
    <property type="match status" value="1"/>
</dbReference>
<evidence type="ECO:0000256" key="6">
    <source>
        <dbReference type="ARBA" id="ARBA00022777"/>
    </source>
</evidence>
<dbReference type="GO" id="GO:0005737">
    <property type="term" value="C:cytoplasm"/>
    <property type="evidence" value="ECO:0007669"/>
    <property type="project" value="InterPro"/>
</dbReference>
<dbReference type="InterPro" id="IPR036890">
    <property type="entry name" value="HATPase_C_sf"/>
</dbReference>
<dbReference type="InterPro" id="IPR008207">
    <property type="entry name" value="Sig_transdc_His_kin_Hpt_dom"/>
</dbReference>
<dbReference type="Gene3D" id="1.20.120.160">
    <property type="entry name" value="HPT domain"/>
    <property type="match status" value="1"/>
</dbReference>
<dbReference type="SUPFAM" id="SSF55874">
    <property type="entry name" value="ATPase domain of HSP90 chaperone/DNA topoisomerase II/histidine kinase"/>
    <property type="match status" value="1"/>
</dbReference>
<evidence type="ECO:0000256" key="4">
    <source>
        <dbReference type="ARBA" id="ARBA00022553"/>
    </source>
</evidence>
<feature type="region of interest" description="Disordered" evidence="11">
    <location>
        <begin position="126"/>
        <end position="164"/>
    </location>
</feature>
<dbReference type="InterPro" id="IPR001789">
    <property type="entry name" value="Sig_transdc_resp-reg_receiver"/>
</dbReference>
<dbReference type="InterPro" id="IPR036097">
    <property type="entry name" value="HisK_dim/P_sf"/>
</dbReference>
<comment type="function">
    <text evidence="8">Involved in the transmission of sensory signals from the chemoreceptors to the flagellar motors. CheA is autophosphorylated; it can transfer its phosphate group to either CheB or CheY.</text>
</comment>
<feature type="domain" description="Response regulatory" evidence="13">
    <location>
        <begin position="914"/>
        <end position="1031"/>
    </location>
</feature>
<dbReference type="Gene3D" id="3.40.50.2300">
    <property type="match status" value="1"/>
</dbReference>
<dbReference type="AlphaFoldDB" id="A0A4R2PIE1"/>
<evidence type="ECO:0000259" key="14">
    <source>
        <dbReference type="PROSITE" id="PS50851"/>
    </source>
</evidence>
<keyword evidence="17" id="KW-1185">Reference proteome</keyword>
<dbReference type="CDD" id="cd00088">
    <property type="entry name" value="HPT"/>
    <property type="match status" value="1"/>
</dbReference>
<dbReference type="InterPro" id="IPR004358">
    <property type="entry name" value="Sig_transdc_His_kin-like_C"/>
</dbReference>
<evidence type="ECO:0000256" key="10">
    <source>
        <dbReference type="PROSITE-ProRule" id="PRU00169"/>
    </source>
</evidence>
<accession>A0A4R2PIE1</accession>
<dbReference type="InterPro" id="IPR002545">
    <property type="entry name" value="CheW-lke_dom"/>
</dbReference>
<dbReference type="EMBL" id="SLXO01000005">
    <property type="protein sequence ID" value="TCP34454.1"/>
    <property type="molecule type" value="Genomic_DNA"/>
</dbReference>
<dbReference type="CDD" id="cd16916">
    <property type="entry name" value="HATPase_CheA-like"/>
    <property type="match status" value="1"/>
</dbReference>
<evidence type="ECO:0000259" key="13">
    <source>
        <dbReference type="PROSITE" id="PS50110"/>
    </source>
</evidence>
<evidence type="ECO:0000256" key="8">
    <source>
        <dbReference type="ARBA" id="ARBA00035100"/>
    </source>
</evidence>
<dbReference type="SMART" id="SM00387">
    <property type="entry name" value="HATPase_c"/>
    <property type="match status" value="1"/>
</dbReference>
<dbReference type="Pfam" id="PF01584">
    <property type="entry name" value="CheW"/>
    <property type="match status" value="2"/>
</dbReference>
<dbReference type="PRINTS" id="PR00344">
    <property type="entry name" value="BCTRLSENSOR"/>
</dbReference>
<feature type="modified residue" description="4-aspartylphosphate" evidence="10">
    <location>
        <position position="964"/>
    </location>
</feature>
<keyword evidence="5" id="KW-0808">Transferase</keyword>
<evidence type="ECO:0000259" key="12">
    <source>
        <dbReference type="PROSITE" id="PS50109"/>
    </source>
</evidence>
<dbReference type="InParanoid" id="A0A4R2PIE1"/>
<dbReference type="Gene3D" id="1.10.490.10">
    <property type="entry name" value="Globins"/>
    <property type="match status" value="1"/>
</dbReference>
<dbReference type="SUPFAM" id="SSF52172">
    <property type="entry name" value="CheY-like"/>
    <property type="match status" value="1"/>
</dbReference>
<evidence type="ECO:0000256" key="3">
    <source>
        <dbReference type="ARBA" id="ARBA00021495"/>
    </source>
</evidence>
<reference evidence="16 17" key="1">
    <citation type="submission" date="2019-03" db="EMBL/GenBank/DDBJ databases">
        <title>Genomic Encyclopedia of Type Strains, Phase IV (KMG-IV): sequencing the most valuable type-strain genomes for metagenomic binning, comparative biology and taxonomic classification.</title>
        <authorList>
            <person name="Goeker M."/>
        </authorList>
    </citation>
    <scope>NUCLEOTIDE SEQUENCE [LARGE SCALE GENOMIC DNA]</scope>
    <source>
        <strain evidence="16 17">DSM 2132</strain>
    </source>
</reference>
<keyword evidence="6 16" id="KW-0418">Kinase</keyword>
<dbReference type="InterPro" id="IPR009050">
    <property type="entry name" value="Globin-like_sf"/>
</dbReference>
<dbReference type="Pfam" id="PF02895">
    <property type="entry name" value="H-kinase_dim"/>
    <property type="match status" value="1"/>
</dbReference>
<evidence type="ECO:0000313" key="17">
    <source>
        <dbReference type="Proteomes" id="UP000295399"/>
    </source>
</evidence>
<dbReference type="InterPro" id="IPR005467">
    <property type="entry name" value="His_kinase_dom"/>
</dbReference>
<dbReference type="PROSITE" id="PS50109">
    <property type="entry name" value="HIS_KIN"/>
    <property type="match status" value="1"/>
</dbReference>
<dbReference type="PROSITE" id="PS50894">
    <property type="entry name" value="HPT"/>
    <property type="match status" value="1"/>
</dbReference>
<dbReference type="Pfam" id="PF02518">
    <property type="entry name" value="HATPase_c"/>
    <property type="match status" value="1"/>
</dbReference>
<evidence type="ECO:0000256" key="5">
    <source>
        <dbReference type="ARBA" id="ARBA00022679"/>
    </source>
</evidence>
<dbReference type="GO" id="GO:0006935">
    <property type="term" value="P:chemotaxis"/>
    <property type="evidence" value="ECO:0007669"/>
    <property type="project" value="InterPro"/>
</dbReference>
<dbReference type="Gene3D" id="2.30.30.40">
    <property type="entry name" value="SH3 Domains"/>
    <property type="match status" value="1"/>
</dbReference>
<keyword evidence="4 10" id="KW-0597">Phosphoprotein</keyword>
<dbReference type="InterPro" id="IPR012292">
    <property type="entry name" value="Globin/Proto"/>
</dbReference>
<dbReference type="SMART" id="SM00448">
    <property type="entry name" value="REC"/>
    <property type="match status" value="1"/>
</dbReference>
<dbReference type="SMART" id="SM01231">
    <property type="entry name" value="H-kinase_dim"/>
    <property type="match status" value="1"/>
</dbReference>
<protein>
    <recommendedName>
        <fullName evidence="3">Chemotaxis protein CheA</fullName>
        <ecNumber evidence="2">2.7.13.3</ecNumber>
    </recommendedName>
</protein>
<dbReference type="InterPro" id="IPR011006">
    <property type="entry name" value="CheY-like_superfamily"/>
</dbReference>
<sequence>MDDLLNEFLTETAESLEVVDVELVKLEQDPENADVLDNIFRLVHTIKGTCGFLGLPRLETVAHASENVLGKFRDKELTVTREAITVVLQSLDRIKEILAELEASAQEPAGSDDDLVAKLNSIADGKAPEAAPAPAKDAKSAPQAGAPKGDEAVDPTLGRELKPGEVSLDELERAFLEAEGPEDVPAPSTALTETRPGDASQGAVSLFDRAGGADSVSVAAHLLAQRIGRYSALAEFFEDVPEDVRKAKFTGLLTALLKEDEKAAENVGKGLVTRPGFEDRNFDALSTLVKDVLEEIQLDADTRDDAVMALELVRDPIKAGSDKHAKPSATQAAPAGQARQAGGEKKGQNQSIRVSLDLLEDLMNMVSELVLTRNQLLQLVRNQEDSDFAIPIQRLSQTTSELQEGVMKTRMQPIGNAWSKLPRIVRDLSVDLDKKIDLQMKGAETELDRQVLELIKDPLTHMVRNSADHGIESPAERVAAGKSETGTIHLNAFHEGGHIIIEISDDGGGISVEKVRKKVLEKGLASEAELEDMTDGQIQKFVFHAGFSTAAQVTNVSGRGVGMDVVRTNIEKIGGTIDMTSVEGKGSTFQIKIPLTLAIVAAMIVESAGERFAIPQISVLELVRANEGSEHRIERIKDSPVLRLRNRLLPLVYLNEVLGFTTRAEIEARENPDDFVVITQVGAFTFGLVVDQVFDTEEIVVKPVAPILKDLDIYSGNTILGDGSVIMILDPNGVANHASAHLGDTGEVQAQQEEAAVLDAADQISDKESLLVFRAGSAGQKAVPLSLVARLEDIERAEVEESDGQFMVQYRGALMPVVLVEGLSKLVDDGRQPVLVFTDGDYTMGLAVDEILDIVEEDLDIKLASNHAGMVGSAIINGHATELIDVGYYLGKAFSDWLRSRDTMEDAPPAKQTRLLLIDDSAFFRNMLKPLLQVAGYRVKAVDRASQALELREAGERFDLIVSDIDMPEMDGFEFAQIVKSGGLWAHVPLIALSSYASPKHLERGRKVGFDDYIAKFDRDALLHSLSQQLKLHGDAA</sequence>
<dbReference type="PROSITE" id="PS50851">
    <property type="entry name" value="CHEW"/>
    <property type="match status" value="2"/>
</dbReference>
<evidence type="ECO:0000256" key="11">
    <source>
        <dbReference type="SAM" id="MobiDB-lite"/>
    </source>
</evidence>
<dbReference type="Proteomes" id="UP000295399">
    <property type="component" value="Unassembled WGS sequence"/>
</dbReference>
<gene>
    <name evidence="16" type="ORF">EV659_10580</name>
</gene>
<evidence type="ECO:0000256" key="2">
    <source>
        <dbReference type="ARBA" id="ARBA00012438"/>
    </source>
</evidence>
<keyword evidence="7" id="KW-0902">Two-component regulatory system</keyword>
<dbReference type="GO" id="GO:0019825">
    <property type="term" value="F:oxygen binding"/>
    <property type="evidence" value="ECO:0007669"/>
    <property type="project" value="InterPro"/>
</dbReference>
<dbReference type="GO" id="GO:0020037">
    <property type="term" value="F:heme binding"/>
    <property type="evidence" value="ECO:0007669"/>
    <property type="project" value="InterPro"/>
</dbReference>
<dbReference type="FunCoup" id="A0A4R2PIE1">
    <property type="interactions" value="224"/>
</dbReference>
<dbReference type="InterPro" id="IPR003594">
    <property type="entry name" value="HATPase_dom"/>
</dbReference>
<dbReference type="InterPro" id="IPR004105">
    <property type="entry name" value="CheA-like_dim"/>
</dbReference>
<feature type="region of interest" description="Disordered" evidence="11">
    <location>
        <begin position="318"/>
        <end position="350"/>
    </location>
</feature>
<evidence type="ECO:0000256" key="9">
    <source>
        <dbReference type="PROSITE-ProRule" id="PRU00110"/>
    </source>
</evidence>
<dbReference type="SUPFAM" id="SSF47384">
    <property type="entry name" value="Homodimeric domain of signal transducing histidine kinase"/>
    <property type="match status" value="1"/>
</dbReference>
<feature type="modified residue" description="Phosphohistidine" evidence="9">
    <location>
        <position position="44"/>
    </location>
</feature>
<proteinExistence type="predicted"/>
<dbReference type="Pfam" id="PF01627">
    <property type="entry name" value="Hpt"/>
    <property type="match status" value="1"/>
</dbReference>
<feature type="region of interest" description="Disordered" evidence="11">
    <location>
        <begin position="177"/>
        <end position="202"/>
    </location>
</feature>
<evidence type="ECO:0000256" key="7">
    <source>
        <dbReference type="ARBA" id="ARBA00023012"/>
    </source>
</evidence>
<dbReference type="InterPro" id="IPR051315">
    <property type="entry name" value="Bact_Chemotaxis_CheA"/>
</dbReference>
<dbReference type="SUPFAM" id="SSF50341">
    <property type="entry name" value="CheW-like"/>
    <property type="match status" value="2"/>
</dbReference>
<dbReference type="InterPro" id="IPR036641">
    <property type="entry name" value="HPT_dom_sf"/>
</dbReference>
<feature type="domain" description="HPt" evidence="15">
    <location>
        <begin position="1"/>
        <end position="101"/>
    </location>
</feature>